<gene>
    <name evidence="1" type="ORF">MAR_015997</name>
</gene>
<organism evidence="1 2">
    <name type="scientific">Mya arenaria</name>
    <name type="common">Soft-shell clam</name>
    <dbReference type="NCBI Taxonomy" id="6604"/>
    <lineage>
        <taxon>Eukaryota</taxon>
        <taxon>Metazoa</taxon>
        <taxon>Spiralia</taxon>
        <taxon>Lophotrochozoa</taxon>
        <taxon>Mollusca</taxon>
        <taxon>Bivalvia</taxon>
        <taxon>Autobranchia</taxon>
        <taxon>Heteroconchia</taxon>
        <taxon>Euheterodonta</taxon>
        <taxon>Imparidentia</taxon>
        <taxon>Neoheterodontei</taxon>
        <taxon>Myida</taxon>
        <taxon>Myoidea</taxon>
        <taxon>Myidae</taxon>
        <taxon>Mya</taxon>
    </lineage>
</organism>
<accession>A0ABY7FIK9</accession>
<reference evidence="1" key="1">
    <citation type="submission" date="2022-11" db="EMBL/GenBank/DDBJ databases">
        <title>Centuries of genome instability and evolution in soft-shell clam transmissible cancer (bioRxiv).</title>
        <authorList>
            <person name="Hart S.F.M."/>
            <person name="Yonemitsu M.A."/>
            <person name="Giersch R.M."/>
            <person name="Beal B.F."/>
            <person name="Arriagada G."/>
            <person name="Davis B.W."/>
            <person name="Ostrander E.A."/>
            <person name="Goff S.P."/>
            <person name="Metzger M.J."/>
        </authorList>
    </citation>
    <scope>NUCLEOTIDE SEQUENCE</scope>
    <source>
        <strain evidence="1">MELC-2E11</strain>
        <tissue evidence="1">Siphon/mantle</tissue>
    </source>
</reference>
<keyword evidence="2" id="KW-1185">Reference proteome</keyword>
<protein>
    <submittedName>
        <fullName evidence="1">Uncharacterized protein</fullName>
    </submittedName>
</protein>
<evidence type="ECO:0000313" key="1">
    <source>
        <dbReference type="EMBL" id="WAR22023.1"/>
    </source>
</evidence>
<dbReference type="Proteomes" id="UP001164746">
    <property type="component" value="Chromosome 12"/>
</dbReference>
<evidence type="ECO:0000313" key="2">
    <source>
        <dbReference type="Proteomes" id="UP001164746"/>
    </source>
</evidence>
<proteinExistence type="predicted"/>
<dbReference type="EMBL" id="CP111023">
    <property type="protein sequence ID" value="WAR22023.1"/>
    <property type="molecule type" value="Genomic_DNA"/>
</dbReference>
<name>A0ABY7FIK9_MYAAR</name>
<sequence>MGQNIGFLEVGGDRVFRPVDTKCIPICSNWKEKGWVFNCDGDNTACDWQCSAQRKACPEGLTRGTKYYSIRQWRKTTSKRGKD</sequence>